<dbReference type="Proteomes" id="UP000318294">
    <property type="component" value="Unassembled WGS sequence"/>
</dbReference>
<comment type="caution">
    <text evidence="1">The sequence shown here is derived from an EMBL/GenBank/DDBJ whole genome shotgun (WGS) entry which is preliminary data.</text>
</comment>
<proteinExistence type="predicted"/>
<sequence length="36" mass="4140">MPEVPAPALQRPGRYSHSIINDQSNMLMFLHFTRIA</sequence>
<protein>
    <submittedName>
        <fullName evidence="1">Uncharacterized protein</fullName>
    </submittedName>
</protein>
<organism evidence="1 2">
    <name type="scientific">Tepidimonas charontis</name>
    <dbReference type="NCBI Taxonomy" id="2267262"/>
    <lineage>
        <taxon>Bacteria</taxon>
        <taxon>Pseudomonadati</taxon>
        <taxon>Pseudomonadota</taxon>
        <taxon>Betaproteobacteria</taxon>
        <taxon>Burkholderiales</taxon>
        <taxon>Tepidimonas</taxon>
    </lineage>
</organism>
<evidence type="ECO:0000313" key="2">
    <source>
        <dbReference type="Proteomes" id="UP000318294"/>
    </source>
</evidence>
<reference evidence="1 2" key="1">
    <citation type="submission" date="2019-07" db="EMBL/GenBank/DDBJ databases">
        <title>Tepidimonas charontis SPSP-6 draft genome.</title>
        <authorList>
            <person name="Da Costa M.S."/>
            <person name="Froufe H.J.C."/>
            <person name="Egas C."/>
            <person name="Albuquerque L."/>
        </authorList>
    </citation>
    <scope>NUCLEOTIDE SEQUENCE [LARGE SCALE GENOMIC DNA]</scope>
    <source>
        <strain evidence="1 2">SPSP-6</strain>
    </source>
</reference>
<accession>A0A554XI47</accession>
<name>A0A554XI47_9BURK</name>
<evidence type="ECO:0000313" key="1">
    <source>
        <dbReference type="EMBL" id="TSE35515.1"/>
    </source>
</evidence>
<keyword evidence="2" id="KW-1185">Reference proteome</keyword>
<dbReference type="AlphaFoldDB" id="A0A554XI47"/>
<gene>
    <name evidence="1" type="ORF">Tchar_00711</name>
</gene>
<dbReference type="EMBL" id="VJON01000007">
    <property type="protein sequence ID" value="TSE35515.1"/>
    <property type="molecule type" value="Genomic_DNA"/>
</dbReference>